<evidence type="ECO:0000313" key="1">
    <source>
        <dbReference type="EMBL" id="EDM74455.1"/>
    </source>
</evidence>
<dbReference type="RefSeq" id="WP_006976404.1">
    <property type="nucleotide sequence ID" value="NZ_ABCS01000130.1"/>
</dbReference>
<accession>A6GI68</accession>
<comment type="caution">
    <text evidence="1">The sequence shown here is derived from an EMBL/GenBank/DDBJ whole genome shotgun (WGS) entry which is preliminary data.</text>
</comment>
<keyword evidence="2" id="KW-1185">Reference proteome</keyword>
<dbReference type="EMBL" id="ABCS01000130">
    <property type="protein sequence ID" value="EDM74455.1"/>
    <property type="molecule type" value="Genomic_DNA"/>
</dbReference>
<evidence type="ECO:0000313" key="2">
    <source>
        <dbReference type="Proteomes" id="UP000005801"/>
    </source>
</evidence>
<organism evidence="1 2">
    <name type="scientific">Plesiocystis pacifica SIR-1</name>
    <dbReference type="NCBI Taxonomy" id="391625"/>
    <lineage>
        <taxon>Bacteria</taxon>
        <taxon>Pseudomonadati</taxon>
        <taxon>Myxococcota</taxon>
        <taxon>Polyangia</taxon>
        <taxon>Nannocystales</taxon>
        <taxon>Nannocystaceae</taxon>
        <taxon>Plesiocystis</taxon>
    </lineage>
</organism>
<proteinExistence type="predicted"/>
<reference evidence="1 2" key="1">
    <citation type="submission" date="2007-06" db="EMBL/GenBank/DDBJ databases">
        <authorList>
            <person name="Shimkets L."/>
            <person name="Ferriera S."/>
            <person name="Johnson J."/>
            <person name="Kravitz S."/>
            <person name="Beeson K."/>
            <person name="Sutton G."/>
            <person name="Rogers Y.-H."/>
            <person name="Friedman R."/>
            <person name="Frazier M."/>
            <person name="Venter J.C."/>
        </authorList>
    </citation>
    <scope>NUCLEOTIDE SEQUENCE [LARGE SCALE GENOMIC DNA]</scope>
    <source>
        <strain evidence="1 2">SIR-1</strain>
    </source>
</reference>
<gene>
    <name evidence="1" type="ORF">PPSIR1_10485</name>
</gene>
<sequence>EPHRPPLARFLANEWRVADAAERGSWAEVEQLGRSPHRRSRGTMLLGALAARMIGYPPVPHDAWLVALWLVAPARLRTLPLLRRALATPRLEATPSSRRPLAEAGPSTLRGSALLAAHTDALAAERVSFDQLCVLARSWDALLDDPKLRSQTAHRAIALRAGDPDAALHRMARQVESDLSTLARTTEATLAELEGAGSSLRRVARELRHELLDELAIRSETVEARVHARRALPPLDELREFLAVRQQYERVCQIGGPELVRVAFSQVHDPLCNLAVWLWDERGELAIASAMFSWLGHEATIAGDEEAAELQRRNVACGR</sequence>
<protein>
    <submittedName>
        <fullName evidence="1">Uncharacterized protein</fullName>
    </submittedName>
</protein>
<dbReference type="OrthoDB" id="5510598at2"/>
<dbReference type="AlphaFoldDB" id="A6GI68"/>
<feature type="non-terminal residue" evidence="1">
    <location>
        <position position="1"/>
    </location>
</feature>
<name>A6GI68_9BACT</name>
<dbReference type="Proteomes" id="UP000005801">
    <property type="component" value="Unassembled WGS sequence"/>
</dbReference>